<dbReference type="Gene3D" id="3.90.79.10">
    <property type="entry name" value="Nucleoside Triphosphate Pyrophosphohydrolase"/>
    <property type="match status" value="1"/>
</dbReference>
<keyword evidence="3" id="KW-0479">Metal-binding</keyword>
<dbReference type="PANTHER" id="PTHR12992">
    <property type="entry name" value="NUDIX HYDROLASE"/>
    <property type="match status" value="1"/>
</dbReference>
<feature type="domain" description="Nudix hydrolase" evidence="7">
    <location>
        <begin position="60"/>
        <end position="224"/>
    </location>
</feature>
<dbReference type="CDD" id="cd03426">
    <property type="entry name" value="NUDIX_CoAse_Nudt7"/>
    <property type="match status" value="1"/>
</dbReference>
<keyword evidence="6" id="KW-0464">Manganese</keyword>
<accession>A0AAU7LPQ7</accession>
<dbReference type="NCBIfam" id="NF007980">
    <property type="entry name" value="PRK10707.1"/>
    <property type="match status" value="1"/>
</dbReference>
<protein>
    <submittedName>
        <fullName evidence="8">CoA pyrophosphatase</fullName>
    </submittedName>
</protein>
<dbReference type="SUPFAM" id="SSF55811">
    <property type="entry name" value="Nudix"/>
    <property type="match status" value="1"/>
</dbReference>
<dbReference type="PANTHER" id="PTHR12992:SF11">
    <property type="entry name" value="MITOCHONDRIAL COENZYME A DIPHOSPHATASE NUDT8"/>
    <property type="match status" value="1"/>
</dbReference>
<dbReference type="EMBL" id="CP157675">
    <property type="protein sequence ID" value="XBP68873.1"/>
    <property type="molecule type" value="Genomic_DNA"/>
</dbReference>
<evidence type="ECO:0000256" key="4">
    <source>
        <dbReference type="ARBA" id="ARBA00022801"/>
    </source>
</evidence>
<dbReference type="AlphaFoldDB" id="A0AAU7LPQ7"/>
<dbReference type="Pfam" id="PF00293">
    <property type="entry name" value="NUDIX"/>
    <property type="match status" value="1"/>
</dbReference>
<evidence type="ECO:0000256" key="6">
    <source>
        <dbReference type="ARBA" id="ARBA00023211"/>
    </source>
</evidence>
<evidence type="ECO:0000313" key="8">
    <source>
        <dbReference type="EMBL" id="XBP68873.1"/>
    </source>
</evidence>
<dbReference type="PROSITE" id="PS51462">
    <property type="entry name" value="NUDIX"/>
    <property type="match status" value="1"/>
</dbReference>
<keyword evidence="5" id="KW-0460">Magnesium</keyword>
<keyword evidence="4" id="KW-0378">Hydrolase</keyword>
<dbReference type="GO" id="GO:0046872">
    <property type="term" value="F:metal ion binding"/>
    <property type="evidence" value="ECO:0007669"/>
    <property type="project" value="UniProtKB-KW"/>
</dbReference>
<evidence type="ECO:0000256" key="3">
    <source>
        <dbReference type="ARBA" id="ARBA00022723"/>
    </source>
</evidence>
<comment type="cofactor">
    <cofactor evidence="1">
        <name>Mn(2+)</name>
        <dbReference type="ChEBI" id="CHEBI:29035"/>
    </cofactor>
</comment>
<sequence>MNPVKPLPLPLFDPRSIPVLGIDSHLAGVGLDRLTPQALRDRFRHPPMWTPEHSVEKKFSDRPPALAAVLLPLVMRDELMLLLTERSTNLSTHSGQIAFPGGRTDETDRDAVDTALREAQEEIALPRHHVEVLGTLPTYVTGSAFIITPVVALVTPGFQLQPNPGEVADVFEVPLGFLMNPAHHRRHETEFGGVLREWLSMPYTEPMDEAAGGESRERYIWGATAGMLRNFYRFLSA</sequence>
<comment type="cofactor">
    <cofactor evidence="2">
        <name>Mg(2+)</name>
        <dbReference type="ChEBI" id="CHEBI:18420"/>
    </cofactor>
</comment>
<dbReference type="GO" id="GO:0010945">
    <property type="term" value="F:coenzyme A diphosphatase activity"/>
    <property type="evidence" value="ECO:0007669"/>
    <property type="project" value="InterPro"/>
</dbReference>
<proteinExistence type="predicted"/>
<gene>
    <name evidence="8" type="ORF">ABLV49_13270</name>
</gene>
<organism evidence="8">
    <name type="scientific">Polaromonas hydrogenivorans</name>
    <dbReference type="NCBI Taxonomy" id="335476"/>
    <lineage>
        <taxon>Bacteria</taxon>
        <taxon>Pseudomonadati</taxon>
        <taxon>Pseudomonadota</taxon>
        <taxon>Betaproteobacteria</taxon>
        <taxon>Burkholderiales</taxon>
        <taxon>Comamonadaceae</taxon>
        <taxon>Polaromonas</taxon>
    </lineage>
</organism>
<evidence type="ECO:0000256" key="5">
    <source>
        <dbReference type="ARBA" id="ARBA00022842"/>
    </source>
</evidence>
<dbReference type="InterPro" id="IPR045121">
    <property type="entry name" value="CoAse"/>
</dbReference>
<evidence type="ECO:0000256" key="2">
    <source>
        <dbReference type="ARBA" id="ARBA00001946"/>
    </source>
</evidence>
<reference evidence="8" key="1">
    <citation type="submission" date="2024-05" db="EMBL/GenBank/DDBJ databases">
        <authorList>
            <person name="Bunk B."/>
            <person name="Swiderski J."/>
            <person name="Sproer C."/>
            <person name="Thiel V."/>
        </authorList>
    </citation>
    <scope>NUCLEOTIDE SEQUENCE</scope>
    <source>
        <strain evidence="8">DSM 17735</strain>
    </source>
</reference>
<dbReference type="InterPro" id="IPR015797">
    <property type="entry name" value="NUDIX_hydrolase-like_dom_sf"/>
</dbReference>
<dbReference type="RefSeq" id="WP_349277062.1">
    <property type="nucleotide sequence ID" value="NZ_CBCSCU010000014.1"/>
</dbReference>
<evidence type="ECO:0000259" key="7">
    <source>
        <dbReference type="PROSITE" id="PS51462"/>
    </source>
</evidence>
<evidence type="ECO:0000256" key="1">
    <source>
        <dbReference type="ARBA" id="ARBA00001936"/>
    </source>
</evidence>
<name>A0AAU7LPQ7_9BURK</name>
<dbReference type="InterPro" id="IPR000086">
    <property type="entry name" value="NUDIX_hydrolase_dom"/>
</dbReference>